<dbReference type="Proteomes" id="UP001497680">
    <property type="component" value="Unassembled WGS sequence"/>
</dbReference>
<gene>
    <name evidence="1" type="ORF">F4821DRAFT_236793</name>
</gene>
<accession>A0ACC0D3I8</accession>
<keyword evidence="2" id="KW-1185">Reference proteome</keyword>
<evidence type="ECO:0000313" key="2">
    <source>
        <dbReference type="Proteomes" id="UP001497680"/>
    </source>
</evidence>
<evidence type="ECO:0000313" key="1">
    <source>
        <dbReference type="EMBL" id="KAI6087270.1"/>
    </source>
</evidence>
<proteinExistence type="predicted"/>
<dbReference type="EMBL" id="MU394309">
    <property type="protein sequence ID" value="KAI6087270.1"/>
    <property type="molecule type" value="Genomic_DNA"/>
</dbReference>
<name>A0ACC0D3I8_9PEZI</name>
<reference evidence="1 2" key="1">
    <citation type="journal article" date="2022" name="New Phytol.">
        <title>Ecological generalism drives hyperdiversity of secondary metabolite gene clusters in xylarialean endophytes.</title>
        <authorList>
            <person name="Franco M.E.E."/>
            <person name="Wisecaver J.H."/>
            <person name="Arnold A.E."/>
            <person name="Ju Y.M."/>
            <person name="Slot J.C."/>
            <person name="Ahrendt S."/>
            <person name="Moore L.P."/>
            <person name="Eastman K.E."/>
            <person name="Scott K."/>
            <person name="Konkel Z."/>
            <person name="Mondo S.J."/>
            <person name="Kuo A."/>
            <person name="Hayes R.D."/>
            <person name="Haridas S."/>
            <person name="Andreopoulos B."/>
            <person name="Riley R."/>
            <person name="LaButti K."/>
            <person name="Pangilinan J."/>
            <person name="Lipzen A."/>
            <person name="Amirebrahimi M."/>
            <person name="Yan J."/>
            <person name="Adam C."/>
            <person name="Keymanesh K."/>
            <person name="Ng V."/>
            <person name="Louie K."/>
            <person name="Northen T."/>
            <person name="Drula E."/>
            <person name="Henrissat B."/>
            <person name="Hsieh H.M."/>
            <person name="Youens-Clark K."/>
            <person name="Lutzoni F."/>
            <person name="Miadlikowska J."/>
            <person name="Eastwood D.C."/>
            <person name="Hamelin R.C."/>
            <person name="Grigoriev I.V."/>
            <person name="U'Ren J.M."/>
        </authorList>
    </citation>
    <scope>NUCLEOTIDE SEQUENCE [LARGE SCALE GENOMIC DNA]</scope>
    <source>
        <strain evidence="1 2">ER1909</strain>
    </source>
</reference>
<comment type="caution">
    <text evidence="1">The sequence shown here is derived from an EMBL/GenBank/DDBJ whole genome shotgun (WGS) entry which is preliminary data.</text>
</comment>
<organism evidence="1 2">
    <name type="scientific">Hypoxylon rubiginosum</name>
    <dbReference type="NCBI Taxonomy" id="110542"/>
    <lineage>
        <taxon>Eukaryota</taxon>
        <taxon>Fungi</taxon>
        <taxon>Dikarya</taxon>
        <taxon>Ascomycota</taxon>
        <taxon>Pezizomycotina</taxon>
        <taxon>Sordariomycetes</taxon>
        <taxon>Xylariomycetidae</taxon>
        <taxon>Xylariales</taxon>
        <taxon>Hypoxylaceae</taxon>
        <taxon>Hypoxylon</taxon>
    </lineage>
</organism>
<protein>
    <submittedName>
        <fullName evidence="1">DHS-like NAD/FAD-binding domain-containing protein</fullName>
    </submittedName>
</protein>
<sequence length="336" mass="36661">MHRTLRSLVLPGPRIRTMVNTNSSFVSRRPFWTRHTEYAQSMAPRTSIDEFKELVNSGNRILALCGAGLSAASGLPTFRGAGGLWRNHEATSLATPEAFEEDPSLVWLFYAWRRHMALKAQPNRAHYALAELAKKKDSFLCLTQNVDGLSPRAGHPESQLRLLHGSLLDNKCFNGCGYIDRNNLSDPVCPALAAAAEDYPPDQTLPLLDPSVPVPPINVADLPHCPNCKTGLLRPGVVWFGEPLDDLMLMEVENWIFRGPIDIMLVVGTAAAVYPAAGYTRKAQRRGAVVAVVNPDPDSAAGLTQKDFFFQGDASEILPQLFEGVIGKMDGGNSTA</sequence>
<feature type="non-terminal residue" evidence="1">
    <location>
        <position position="336"/>
    </location>
</feature>